<dbReference type="GeneID" id="27906224"/>
<organism evidence="1 2">
    <name type="scientific">Sphaerulina musiva (strain SO2202)</name>
    <name type="common">Poplar stem canker fungus</name>
    <name type="synonym">Septoria musiva</name>
    <dbReference type="NCBI Taxonomy" id="692275"/>
    <lineage>
        <taxon>Eukaryota</taxon>
        <taxon>Fungi</taxon>
        <taxon>Dikarya</taxon>
        <taxon>Ascomycota</taxon>
        <taxon>Pezizomycotina</taxon>
        <taxon>Dothideomycetes</taxon>
        <taxon>Dothideomycetidae</taxon>
        <taxon>Mycosphaerellales</taxon>
        <taxon>Mycosphaerellaceae</taxon>
        <taxon>Sphaerulina</taxon>
    </lineage>
</organism>
<reference evidence="1 2" key="1">
    <citation type="journal article" date="2012" name="PLoS Pathog.">
        <title>Diverse lifestyles and strategies of plant pathogenesis encoded in the genomes of eighteen Dothideomycetes fungi.</title>
        <authorList>
            <person name="Ohm R.A."/>
            <person name="Feau N."/>
            <person name="Henrissat B."/>
            <person name="Schoch C.L."/>
            <person name="Horwitz B.A."/>
            <person name="Barry K.W."/>
            <person name="Condon B.J."/>
            <person name="Copeland A.C."/>
            <person name="Dhillon B."/>
            <person name="Glaser F."/>
            <person name="Hesse C.N."/>
            <person name="Kosti I."/>
            <person name="LaButti K."/>
            <person name="Lindquist E.A."/>
            <person name="Lucas S."/>
            <person name="Salamov A.A."/>
            <person name="Bradshaw R.E."/>
            <person name="Ciuffetti L."/>
            <person name="Hamelin R.C."/>
            <person name="Kema G.H.J."/>
            <person name="Lawrence C."/>
            <person name="Scott J.A."/>
            <person name="Spatafora J.W."/>
            <person name="Turgeon B.G."/>
            <person name="de Wit P.J.G.M."/>
            <person name="Zhong S."/>
            <person name="Goodwin S.B."/>
            <person name="Grigoriev I.V."/>
        </authorList>
    </citation>
    <scope>NUCLEOTIDE SEQUENCE [LARGE SCALE GENOMIC DNA]</scope>
    <source>
        <strain evidence="1 2">SO2202</strain>
    </source>
</reference>
<dbReference type="PANTHER" id="PTHR37285:SF5">
    <property type="entry name" value="SPORE WALL MATURATION PROTEIN DIT1"/>
    <property type="match status" value="1"/>
</dbReference>
<keyword evidence="2" id="KW-1185">Reference proteome</keyword>
<dbReference type="PANTHER" id="PTHR37285">
    <property type="entry name" value="SPORE WALL MATURATION PROTEIN DIT1"/>
    <property type="match status" value="1"/>
</dbReference>
<dbReference type="EMBL" id="KB456267">
    <property type="protein sequence ID" value="EMF10481.1"/>
    <property type="molecule type" value="Genomic_DNA"/>
</dbReference>
<dbReference type="AlphaFoldDB" id="N1QE00"/>
<dbReference type="OrthoDB" id="429813at2759"/>
<sequence length="401" mass="45259">MILEQDRQSLETPVTEHNLSRQASPDVVQQILDIIQGYSQNESNATGDAWLGRKGAESQVRTFVDASLPVDFCIPAFPWKSVNRVDKVLGSLPDLGEELALGRLQSLCEDIQDVYRPGAFVTVTSDGLVYNDAFGVPDEEVYIYGSALRQMATAKGFDRLKFMRMMNLLGLYESPDMTKEEYLATVSMSRKLLQEKYGDPKFDARDAILNDADINLTYRGYSMFLEKDLRHSSVTAGATSNRDYKRAVKRVAAEIITRGKAYAAVVKTALPHYVRLSIHRSIGLQKTSFPLVTQPDHFSMTPWHCCIAVTHKGEFKTAHAVSLREEYDLISHKGQPYYFRDRDEVWNWNVPVEFGFFYPRGVCVKAVSSEGEVLPRLGAKEMEKVKKLRKGFQTVIVLGFA</sequence>
<gene>
    <name evidence="1" type="ORF">SEPMUDRAFT_48906</name>
</gene>
<dbReference type="eggNOG" id="ENOG502SMHH">
    <property type="taxonomic scope" value="Eukaryota"/>
</dbReference>
<accession>N1QE00</accession>
<dbReference type="OMA" id="SMTPWHC"/>
<evidence type="ECO:0000313" key="2">
    <source>
        <dbReference type="Proteomes" id="UP000016931"/>
    </source>
</evidence>
<dbReference type="STRING" id="692275.N1QE00"/>
<proteinExistence type="predicted"/>
<dbReference type="HOGENOM" id="CLU_038280_1_0_1"/>
<dbReference type="Proteomes" id="UP000016931">
    <property type="component" value="Unassembled WGS sequence"/>
</dbReference>
<dbReference type="Pfam" id="PF05141">
    <property type="entry name" value="DIT1_PvcA"/>
    <property type="match status" value="1"/>
</dbReference>
<dbReference type="RefSeq" id="XP_016758602.1">
    <property type="nucleotide sequence ID" value="XM_016909087.1"/>
</dbReference>
<dbReference type="InterPro" id="IPR007817">
    <property type="entry name" value="Isocyanide_synthase_DIT1"/>
</dbReference>
<protein>
    <submittedName>
        <fullName evidence="1">DIT1_PvcA-domain-containing protein</fullName>
    </submittedName>
</protein>
<evidence type="ECO:0000313" key="1">
    <source>
        <dbReference type="EMBL" id="EMF10481.1"/>
    </source>
</evidence>
<name>N1QE00_SPHMS</name>